<proteinExistence type="predicted"/>
<sequence length="363" mass="41623">MLDFILSISPASNVSLHNDPIVLIDAYHPPLYINYLFDKSFSSLTFSETSNDWKKSDFSSILSFLDSIDWISIFSKYYDISSMLHEFYSILFSAIDSFIPKKKIVSSKFPIWYSKDLKSLIKQKKLLHVIYKMSKSNLDYLNFSSIRSLCKQRSKTDYAYYLNKIQLSLKSNPKQFWSFMRNLKCSSGLPNSLSLNNLIADNGQDIVNLFSSYFASTYKKVNAPALSTPVIKSFQSINNCDINLLDVFNELDTLNYKTPTSPDGINPLFLYTCRFVLSAPITFLFNTSLYTSCFPSIWKNTFINPILKNGDKSLISNYRPISIISIIPKIFSKIINSKISPLLNNILVPHQHGFRKKNLQSLT</sequence>
<name>A0AAV0Y0U7_9HEMI</name>
<dbReference type="EMBL" id="CARXXK010001145">
    <property type="protein sequence ID" value="CAI6374023.1"/>
    <property type="molecule type" value="Genomic_DNA"/>
</dbReference>
<dbReference type="Proteomes" id="UP001160148">
    <property type="component" value="Unassembled WGS sequence"/>
</dbReference>
<reference evidence="1 2" key="1">
    <citation type="submission" date="2023-01" db="EMBL/GenBank/DDBJ databases">
        <authorList>
            <person name="Whitehead M."/>
        </authorList>
    </citation>
    <scope>NUCLEOTIDE SEQUENCE [LARGE SCALE GENOMIC DNA]</scope>
</reference>
<dbReference type="AlphaFoldDB" id="A0AAV0Y0U7"/>
<dbReference type="GO" id="GO:0061343">
    <property type="term" value="P:cell adhesion involved in heart morphogenesis"/>
    <property type="evidence" value="ECO:0007669"/>
    <property type="project" value="TreeGrafter"/>
</dbReference>
<dbReference type="PANTHER" id="PTHR33395">
    <property type="entry name" value="TRANSCRIPTASE, PUTATIVE-RELATED-RELATED"/>
    <property type="match status" value="1"/>
</dbReference>
<evidence type="ECO:0008006" key="3">
    <source>
        <dbReference type="Google" id="ProtNLM"/>
    </source>
</evidence>
<evidence type="ECO:0000313" key="2">
    <source>
        <dbReference type="Proteomes" id="UP001160148"/>
    </source>
</evidence>
<comment type="caution">
    <text evidence="1">The sequence shown here is derived from an EMBL/GenBank/DDBJ whole genome shotgun (WGS) entry which is preliminary data.</text>
</comment>
<protein>
    <recommendedName>
        <fullName evidence="3">Reverse transcriptase domain-containing protein</fullName>
    </recommendedName>
</protein>
<gene>
    <name evidence="1" type="ORF">MEUPH1_LOCUS27687</name>
</gene>
<dbReference type="GO" id="GO:0007508">
    <property type="term" value="P:larval heart development"/>
    <property type="evidence" value="ECO:0007669"/>
    <property type="project" value="TreeGrafter"/>
</dbReference>
<dbReference type="PANTHER" id="PTHR33395:SF22">
    <property type="entry name" value="REVERSE TRANSCRIPTASE DOMAIN-CONTAINING PROTEIN"/>
    <property type="match status" value="1"/>
</dbReference>
<evidence type="ECO:0000313" key="1">
    <source>
        <dbReference type="EMBL" id="CAI6374023.1"/>
    </source>
</evidence>
<keyword evidence="2" id="KW-1185">Reference proteome</keyword>
<dbReference type="GO" id="GO:0031012">
    <property type="term" value="C:extracellular matrix"/>
    <property type="evidence" value="ECO:0007669"/>
    <property type="project" value="TreeGrafter"/>
</dbReference>
<organism evidence="1 2">
    <name type="scientific">Macrosiphum euphorbiae</name>
    <name type="common">potato aphid</name>
    <dbReference type="NCBI Taxonomy" id="13131"/>
    <lineage>
        <taxon>Eukaryota</taxon>
        <taxon>Metazoa</taxon>
        <taxon>Ecdysozoa</taxon>
        <taxon>Arthropoda</taxon>
        <taxon>Hexapoda</taxon>
        <taxon>Insecta</taxon>
        <taxon>Pterygota</taxon>
        <taxon>Neoptera</taxon>
        <taxon>Paraneoptera</taxon>
        <taxon>Hemiptera</taxon>
        <taxon>Sternorrhyncha</taxon>
        <taxon>Aphidomorpha</taxon>
        <taxon>Aphidoidea</taxon>
        <taxon>Aphididae</taxon>
        <taxon>Macrosiphini</taxon>
        <taxon>Macrosiphum</taxon>
    </lineage>
</organism>
<accession>A0AAV0Y0U7</accession>